<dbReference type="PROSITE" id="PS01124">
    <property type="entry name" value="HTH_ARAC_FAMILY_2"/>
    <property type="match status" value="1"/>
</dbReference>
<dbReference type="InterPro" id="IPR009057">
    <property type="entry name" value="Homeodomain-like_sf"/>
</dbReference>
<accession>A0ABT8WQE7</accession>
<evidence type="ECO:0000256" key="3">
    <source>
        <dbReference type="ARBA" id="ARBA00023163"/>
    </source>
</evidence>
<gene>
    <name evidence="5" type="ORF">Q4Q40_14360</name>
</gene>
<evidence type="ECO:0000313" key="6">
    <source>
        <dbReference type="Proteomes" id="UP001176806"/>
    </source>
</evidence>
<proteinExistence type="predicted"/>
<dbReference type="InterPro" id="IPR020449">
    <property type="entry name" value="Tscrpt_reg_AraC-type_HTH"/>
</dbReference>
<dbReference type="RefSeq" id="WP_303302573.1">
    <property type="nucleotide sequence ID" value="NZ_BAABDA010000055.1"/>
</dbReference>
<dbReference type="Pfam" id="PF12833">
    <property type="entry name" value="HTH_18"/>
    <property type="match status" value="1"/>
</dbReference>
<dbReference type="Proteomes" id="UP001176806">
    <property type="component" value="Unassembled WGS sequence"/>
</dbReference>
<dbReference type="SMART" id="SM00342">
    <property type="entry name" value="HTH_ARAC"/>
    <property type="match status" value="1"/>
</dbReference>
<dbReference type="PRINTS" id="PR00032">
    <property type="entry name" value="HTHARAC"/>
</dbReference>
<protein>
    <submittedName>
        <fullName evidence="5">Helix-turn-helix transcriptional regulator</fullName>
    </submittedName>
</protein>
<reference evidence="5" key="1">
    <citation type="submission" date="2023-07" db="EMBL/GenBank/DDBJ databases">
        <title>Two novel species in the genus Flavivirga.</title>
        <authorList>
            <person name="Kwon K."/>
        </authorList>
    </citation>
    <scope>NUCLEOTIDE SEQUENCE</scope>
    <source>
        <strain evidence="5">KACC 14158</strain>
    </source>
</reference>
<dbReference type="Gene3D" id="1.10.10.60">
    <property type="entry name" value="Homeodomain-like"/>
    <property type="match status" value="1"/>
</dbReference>
<feature type="domain" description="HTH araC/xylS-type" evidence="4">
    <location>
        <begin position="1"/>
        <end position="85"/>
    </location>
</feature>
<dbReference type="PANTHER" id="PTHR43280:SF2">
    <property type="entry name" value="HTH-TYPE TRANSCRIPTIONAL REGULATOR EXSA"/>
    <property type="match status" value="1"/>
</dbReference>
<dbReference type="SUPFAM" id="SSF46689">
    <property type="entry name" value="Homeodomain-like"/>
    <property type="match status" value="1"/>
</dbReference>
<dbReference type="InterPro" id="IPR018060">
    <property type="entry name" value="HTH_AraC"/>
</dbReference>
<sequence>MSLNKRSKVVGLHTVTISKFFRKYFSCTLGEYQRKLKIDYSLELIKNSKMSLTEIPHYCGFTDQSHFTRIFNEMTGFLPKHFRKL</sequence>
<organism evidence="5 6">
    <name type="scientific">Flavivirga jejuensis</name>
    <dbReference type="NCBI Taxonomy" id="870487"/>
    <lineage>
        <taxon>Bacteria</taxon>
        <taxon>Pseudomonadati</taxon>
        <taxon>Bacteroidota</taxon>
        <taxon>Flavobacteriia</taxon>
        <taxon>Flavobacteriales</taxon>
        <taxon>Flavobacteriaceae</taxon>
        <taxon>Flavivirga</taxon>
    </lineage>
</organism>
<dbReference type="PANTHER" id="PTHR43280">
    <property type="entry name" value="ARAC-FAMILY TRANSCRIPTIONAL REGULATOR"/>
    <property type="match status" value="1"/>
</dbReference>
<keyword evidence="2" id="KW-0238">DNA-binding</keyword>
<evidence type="ECO:0000259" key="4">
    <source>
        <dbReference type="PROSITE" id="PS01124"/>
    </source>
</evidence>
<keyword evidence="3" id="KW-0804">Transcription</keyword>
<comment type="caution">
    <text evidence="5">The sequence shown here is derived from an EMBL/GenBank/DDBJ whole genome shotgun (WGS) entry which is preliminary data.</text>
</comment>
<evidence type="ECO:0000256" key="2">
    <source>
        <dbReference type="ARBA" id="ARBA00023125"/>
    </source>
</evidence>
<evidence type="ECO:0000313" key="5">
    <source>
        <dbReference type="EMBL" id="MDO5975376.1"/>
    </source>
</evidence>
<name>A0ABT8WQE7_9FLAO</name>
<keyword evidence="6" id="KW-1185">Reference proteome</keyword>
<dbReference type="EMBL" id="JAUOEL010000005">
    <property type="protein sequence ID" value="MDO5975376.1"/>
    <property type="molecule type" value="Genomic_DNA"/>
</dbReference>
<evidence type="ECO:0000256" key="1">
    <source>
        <dbReference type="ARBA" id="ARBA00023015"/>
    </source>
</evidence>
<keyword evidence="1" id="KW-0805">Transcription regulation</keyword>